<protein>
    <submittedName>
        <fullName evidence="4">VWA domain-containing protein</fullName>
    </submittedName>
</protein>
<keyword evidence="2" id="KW-0472">Membrane</keyword>
<evidence type="ECO:0000259" key="3">
    <source>
        <dbReference type="PROSITE" id="PS50234"/>
    </source>
</evidence>
<dbReference type="Proteomes" id="UP000886785">
    <property type="component" value="Unassembled WGS sequence"/>
</dbReference>
<dbReference type="InterPro" id="IPR051266">
    <property type="entry name" value="CLCR"/>
</dbReference>
<dbReference type="Pfam" id="PF00092">
    <property type="entry name" value="VWA"/>
    <property type="match status" value="1"/>
</dbReference>
<keyword evidence="1" id="KW-0175">Coiled coil</keyword>
<dbReference type="SUPFAM" id="SSF53300">
    <property type="entry name" value="vWA-like"/>
    <property type="match status" value="1"/>
</dbReference>
<keyword evidence="2" id="KW-0812">Transmembrane</keyword>
<dbReference type="PANTHER" id="PTHR10579">
    <property type="entry name" value="CALCIUM-ACTIVATED CHLORIDE CHANNEL REGULATOR"/>
    <property type="match status" value="1"/>
</dbReference>
<dbReference type="InterPro" id="IPR002035">
    <property type="entry name" value="VWF_A"/>
</dbReference>
<evidence type="ECO:0000256" key="2">
    <source>
        <dbReference type="SAM" id="Phobius"/>
    </source>
</evidence>
<reference evidence="4" key="2">
    <citation type="journal article" date="2021" name="PeerJ">
        <title>Extensive microbial diversity within the chicken gut microbiome revealed by metagenomics and culture.</title>
        <authorList>
            <person name="Gilroy R."/>
            <person name="Ravi A."/>
            <person name="Getino M."/>
            <person name="Pursley I."/>
            <person name="Horton D.L."/>
            <person name="Alikhan N.F."/>
            <person name="Baker D."/>
            <person name="Gharbi K."/>
            <person name="Hall N."/>
            <person name="Watson M."/>
            <person name="Adriaenssens E.M."/>
            <person name="Foster-Nyarko E."/>
            <person name="Jarju S."/>
            <person name="Secka A."/>
            <person name="Antonio M."/>
            <person name="Oren A."/>
            <person name="Chaudhuri R.R."/>
            <person name="La Ragione R."/>
            <person name="Hildebrand F."/>
            <person name="Pallen M.J."/>
        </authorList>
    </citation>
    <scope>NUCLEOTIDE SEQUENCE</scope>
    <source>
        <strain evidence="4">ChiSjej1B19-7085</strain>
    </source>
</reference>
<proteinExistence type="predicted"/>
<dbReference type="AlphaFoldDB" id="A0A9D1J1R1"/>
<dbReference type="InterPro" id="IPR036465">
    <property type="entry name" value="vWFA_dom_sf"/>
</dbReference>
<name>A0A9D1J1R1_9FIRM</name>
<evidence type="ECO:0000313" key="4">
    <source>
        <dbReference type="EMBL" id="HIR57861.1"/>
    </source>
</evidence>
<keyword evidence="2" id="KW-1133">Transmembrane helix</keyword>
<dbReference type="Gene3D" id="3.40.50.410">
    <property type="entry name" value="von Willebrand factor, type A domain"/>
    <property type="match status" value="1"/>
</dbReference>
<feature type="transmembrane region" description="Helical" evidence="2">
    <location>
        <begin position="28"/>
        <end position="47"/>
    </location>
</feature>
<dbReference type="EMBL" id="DVHF01000110">
    <property type="protein sequence ID" value="HIR57861.1"/>
    <property type="molecule type" value="Genomic_DNA"/>
</dbReference>
<dbReference type="SMART" id="SM00327">
    <property type="entry name" value="VWA"/>
    <property type="match status" value="1"/>
</dbReference>
<evidence type="ECO:0000313" key="5">
    <source>
        <dbReference type="Proteomes" id="UP000886785"/>
    </source>
</evidence>
<gene>
    <name evidence="4" type="ORF">IAA54_09325</name>
</gene>
<evidence type="ECO:0000256" key="1">
    <source>
        <dbReference type="SAM" id="Coils"/>
    </source>
</evidence>
<comment type="caution">
    <text evidence="4">The sequence shown here is derived from an EMBL/GenBank/DDBJ whole genome shotgun (WGS) entry which is preliminary data.</text>
</comment>
<dbReference type="PROSITE" id="PS50234">
    <property type="entry name" value="VWFA"/>
    <property type="match status" value="1"/>
</dbReference>
<dbReference type="PANTHER" id="PTHR10579:SF43">
    <property type="entry name" value="ZINC FINGER (C3HC4-TYPE RING FINGER) FAMILY PROTEIN"/>
    <property type="match status" value="1"/>
</dbReference>
<feature type="domain" description="VWFA" evidence="3">
    <location>
        <begin position="495"/>
        <end position="650"/>
    </location>
</feature>
<accession>A0A9D1J1R1</accession>
<organism evidence="4 5">
    <name type="scientific">Candidatus Gallacutalibacter pullicola</name>
    <dbReference type="NCBI Taxonomy" id="2840830"/>
    <lineage>
        <taxon>Bacteria</taxon>
        <taxon>Bacillati</taxon>
        <taxon>Bacillota</taxon>
        <taxon>Clostridia</taxon>
        <taxon>Eubacteriales</taxon>
        <taxon>Candidatus Gallacutalibacter</taxon>
    </lineage>
</organism>
<reference evidence="4" key="1">
    <citation type="submission" date="2020-10" db="EMBL/GenBank/DDBJ databases">
        <authorList>
            <person name="Gilroy R."/>
        </authorList>
    </citation>
    <scope>NUCLEOTIDE SEQUENCE</scope>
    <source>
        <strain evidence="4">ChiSjej1B19-7085</strain>
    </source>
</reference>
<sequence>MIIAIIVLAVGILLAVISVLLRKKLGHGWMASLLAAGILTAVCGGWFTGSQLAQDRGLQENVFLGLQYLESGQSEPAAFYLKKAQNEDSFTVLAAKYLLELVRGNELNARLRLDSARSTASSAEEQDMVSMLEAVDGQDPQQLSLAVGKLTDLLGISDGRRGQLELFVEAESGETAWDREQLREAGIDENTMDRLRVSRLLSEGSYEQAVSAAVQLADSRPSEENRLLLAEAVGESAYNGVVLTEDAFAVQDAAPAAIEESSSFRERQELEKQRESLEEDLAALELTSAGASKEEQSQMDARKLEITEEIEQLKKREDKLFVYRAFSAIADLHSLKAQIVRARLYFALEDHEKAVEMLLDSANSVQTMLTPDRSLANQLQIVQKAYSSQEELQAGEEFQDSVTQLLSAPFPDLMYLSQSRVTQDFTQKVVSDQRVYGDSLFITRLDTSNFPQIQVTLSGEEEILQQIERQEGCLARDTREDISYTASVEDQSVSNICVVVDRSGSMDGQPMEDLRAALEKFIRDAQEDTLISLVAFDSTSEQLTELTADKSALLTQINGLRSGGGTDITSGINAGITVLNTGGAMLLMTDGQSGIDFSAVDDAATRGITIHTIGFGGVDDALLEQIAQATGGQYIRADSSMELSNIYSSLQQIIGNSLVLEYTAPSPEITEDRYFFFRIGETSVRRDYFLTQEPQNTAELYYASPALVDPEQMARQIEWNGEFSFRFTGDLPQQVTAISIGGQQADIYEQDEWSLQVTLPSALAEGWQTVEITLEDGTVKSYDRLILAGRMESFRNIRLGSLTIPYAQGIVLDGDTLALGGTGIVLTENLSAEASTLSLSVNGTLLLPWTPPPQAGDGITFANTALDLGAQGTITGWGQVLLNREDLAYDDGVPTELAIGELRFECTPDQSRLIQGTGKGVADE</sequence>
<feature type="coiled-coil region" evidence="1">
    <location>
        <begin position="260"/>
        <end position="316"/>
    </location>
</feature>